<dbReference type="PANTHER" id="PTHR43384">
    <property type="entry name" value="SEPTUM SITE-DETERMINING PROTEIN MIND HOMOLOG, CHLOROPLASTIC-RELATED"/>
    <property type="match status" value="1"/>
</dbReference>
<dbReference type="GO" id="GO:0005829">
    <property type="term" value="C:cytosol"/>
    <property type="evidence" value="ECO:0007669"/>
    <property type="project" value="TreeGrafter"/>
</dbReference>
<evidence type="ECO:0000313" key="7">
    <source>
        <dbReference type="Proteomes" id="UP000053433"/>
    </source>
</evidence>
<keyword evidence="1" id="KW-0547">Nucleotide-binding</keyword>
<evidence type="ECO:0000259" key="3">
    <source>
        <dbReference type="Pfam" id="PF01656"/>
    </source>
</evidence>
<dbReference type="AlphaFoldDB" id="A0A0D8J2B4"/>
<evidence type="ECO:0000313" key="4">
    <source>
        <dbReference type="EMBL" id="KJF40874.1"/>
    </source>
</evidence>
<protein>
    <submittedName>
        <fullName evidence="4">Septum formation initiator</fullName>
    </submittedName>
</protein>
<gene>
    <name evidence="5" type="ORF">ASJ35_08230</name>
    <name evidence="4" type="ORF">TQ39_03330</name>
</gene>
<dbReference type="GO" id="GO:0016887">
    <property type="term" value="F:ATP hydrolysis activity"/>
    <property type="evidence" value="ECO:0007669"/>
    <property type="project" value="TreeGrafter"/>
</dbReference>
<feature type="domain" description="CobQ/CobB/MinD/ParA nucleotide binding" evidence="3">
    <location>
        <begin position="6"/>
        <end position="215"/>
    </location>
</feature>
<dbReference type="PANTHER" id="PTHR43384:SF6">
    <property type="entry name" value="SEPTUM SITE-DETERMINING PROTEIN MIND HOMOLOG, CHLOROPLASTIC"/>
    <property type="match status" value="1"/>
</dbReference>
<comment type="caution">
    <text evidence="4">The sequence shown here is derived from an EMBL/GenBank/DDBJ whole genome shotgun (WGS) entry which is preliminary data.</text>
</comment>
<evidence type="ECO:0000256" key="2">
    <source>
        <dbReference type="ARBA" id="ARBA00022840"/>
    </source>
</evidence>
<sequence>MGANVIMVASGKGGTGKSTVAVLLGAELAARGRRVLLVELDSGLRSVDYIAGVYGKTVYDVEDVLNGRCEAGKAVVESPVYRNLYVISAPYSGGHILPAALRVFVEKVGPVFDTIVLDTAAGMGVPFEAAMGVAHRALLVLTPDPVSIRDGRIVCDALEAGGCPEIRLIINKVPRTLANCGIQSLDECIDTVGAQLIGVVPFSTEIQKAGATGAPLAPAGRPRLALRAIAARLCGQYTPLVIR</sequence>
<dbReference type="Proteomes" id="UP000032483">
    <property type="component" value="Unassembled WGS sequence"/>
</dbReference>
<dbReference type="InterPro" id="IPR050625">
    <property type="entry name" value="ParA/MinD_ATPase"/>
</dbReference>
<accession>A0A0W7TRK2</accession>
<dbReference type="GO" id="GO:0005524">
    <property type="term" value="F:ATP binding"/>
    <property type="evidence" value="ECO:0007669"/>
    <property type="project" value="UniProtKB-KW"/>
</dbReference>
<name>A0A0D8J2B4_9FIRM</name>
<dbReference type="Proteomes" id="UP000053433">
    <property type="component" value="Unassembled WGS sequence"/>
</dbReference>
<organism evidence="4 6">
    <name type="scientific">Ruthenibacterium lactatiformans</name>
    <dbReference type="NCBI Taxonomy" id="1550024"/>
    <lineage>
        <taxon>Bacteria</taxon>
        <taxon>Bacillati</taxon>
        <taxon>Bacillota</taxon>
        <taxon>Clostridia</taxon>
        <taxon>Eubacteriales</taxon>
        <taxon>Oscillospiraceae</taxon>
        <taxon>Ruthenibacterium</taxon>
    </lineage>
</organism>
<evidence type="ECO:0000313" key="6">
    <source>
        <dbReference type="Proteomes" id="UP000032483"/>
    </source>
</evidence>
<keyword evidence="6" id="KW-1185">Reference proteome</keyword>
<dbReference type="EMBL" id="JXXK01000003">
    <property type="protein sequence ID" value="KJF40874.1"/>
    <property type="molecule type" value="Genomic_DNA"/>
</dbReference>
<dbReference type="SUPFAM" id="SSF52540">
    <property type="entry name" value="P-loop containing nucleoside triphosphate hydrolases"/>
    <property type="match status" value="1"/>
</dbReference>
<proteinExistence type="predicted"/>
<dbReference type="GeneID" id="42855667"/>
<dbReference type="EMBL" id="LMUA01000009">
    <property type="protein sequence ID" value="KUE76443.1"/>
    <property type="molecule type" value="Genomic_DNA"/>
</dbReference>
<reference evidence="4" key="1">
    <citation type="submission" date="2015-02" db="EMBL/GenBank/DDBJ databases">
        <title>A novel member of the family Ruminococcaceae isolated from human feces.</title>
        <authorList>
            <person name="Shkoporov A.N."/>
            <person name="Chaplin A.V."/>
            <person name="Motuzova O.V."/>
            <person name="Kafarskaia L.I."/>
            <person name="Khokhlova E.V."/>
            <person name="Efimov B.A."/>
        </authorList>
    </citation>
    <scope>NUCLEOTIDE SEQUENCE [LARGE SCALE GENOMIC DNA]</scope>
    <source>
        <strain evidence="4">585-1</strain>
    </source>
</reference>
<evidence type="ECO:0000256" key="1">
    <source>
        <dbReference type="ARBA" id="ARBA00022741"/>
    </source>
</evidence>
<dbReference type="GO" id="GO:0009898">
    <property type="term" value="C:cytoplasmic side of plasma membrane"/>
    <property type="evidence" value="ECO:0007669"/>
    <property type="project" value="TreeGrafter"/>
</dbReference>
<dbReference type="Gene3D" id="3.40.50.300">
    <property type="entry name" value="P-loop containing nucleotide triphosphate hydrolases"/>
    <property type="match status" value="1"/>
</dbReference>
<accession>A0A0D8J2B4</accession>
<keyword evidence="2" id="KW-0067">ATP-binding</keyword>
<dbReference type="InterPro" id="IPR002586">
    <property type="entry name" value="CobQ/CobB/MinD/ParA_Nub-bd_dom"/>
</dbReference>
<reference evidence="5 7" key="2">
    <citation type="submission" date="2015-10" db="EMBL/GenBank/DDBJ databases">
        <title>A novel member of the family Ruminococcaceae isolated from human faeces.</title>
        <authorList>
            <person name="Shkoporov A.N."/>
            <person name="Chaplin A.V."/>
            <person name="Motuzova O.V."/>
            <person name="Kafarskaia L.I."/>
            <person name="Efimov B.A."/>
        </authorList>
    </citation>
    <scope>NUCLEOTIDE SEQUENCE [LARGE SCALE GENOMIC DNA]</scope>
    <source>
        <strain evidence="5 7">668</strain>
    </source>
</reference>
<dbReference type="GO" id="GO:0051782">
    <property type="term" value="P:negative regulation of cell division"/>
    <property type="evidence" value="ECO:0007669"/>
    <property type="project" value="TreeGrafter"/>
</dbReference>
<dbReference type="InterPro" id="IPR027417">
    <property type="entry name" value="P-loop_NTPase"/>
</dbReference>
<dbReference type="RefSeq" id="WP_009321923.1">
    <property type="nucleotide sequence ID" value="NZ_CAOJUJ010000013.1"/>
</dbReference>
<dbReference type="Pfam" id="PF01656">
    <property type="entry name" value="CbiA"/>
    <property type="match status" value="1"/>
</dbReference>
<evidence type="ECO:0000313" key="5">
    <source>
        <dbReference type="EMBL" id="KUE76443.1"/>
    </source>
</evidence>